<dbReference type="EMBL" id="VSRR010007771">
    <property type="protein sequence ID" value="MPC47500.1"/>
    <property type="molecule type" value="Genomic_DNA"/>
</dbReference>
<evidence type="ECO:0000313" key="3">
    <source>
        <dbReference type="Proteomes" id="UP000324222"/>
    </source>
</evidence>
<organism evidence="2 3">
    <name type="scientific">Portunus trituberculatus</name>
    <name type="common">Swimming crab</name>
    <name type="synonym">Neptunus trituberculatus</name>
    <dbReference type="NCBI Taxonomy" id="210409"/>
    <lineage>
        <taxon>Eukaryota</taxon>
        <taxon>Metazoa</taxon>
        <taxon>Ecdysozoa</taxon>
        <taxon>Arthropoda</taxon>
        <taxon>Crustacea</taxon>
        <taxon>Multicrustacea</taxon>
        <taxon>Malacostraca</taxon>
        <taxon>Eumalacostraca</taxon>
        <taxon>Eucarida</taxon>
        <taxon>Decapoda</taxon>
        <taxon>Pleocyemata</taxon>
        <taxon>Brachyura</taxon>
        <taxon>Eubrachyura</taxon>
        <taxon>Portunoidea</taxon>
        <taxon>Portunidae</taxon>
        <taxon>Portuninae</taxon>
        <taxon>Portunus</taxon>
    </lineage>
</organism>
<feature type="region of interest" description="Disordered" evidence="1">
    <location>
        <begin position="1"/>
        <end position="39"/>
    </location>
</feature>
<dbReference type="AlphaFoldDB" id="A0A5B7FIQ8"/>
<sequence length="59" mass="6747">MELCGSSQLPGLRENSPNTAHLTSYQLSDRAAKEPGNKENWRDDFIRRVEYFLNTAGYV</sequence>
<feature type="compositionally biased region" description="Basic and acidic residues" evidence="1">
    <location>
        <begin position="30"/>
        <end position="39"/>
    </location>
</feature>
<name>A0A5B7FIQ8_PORTR</name>
<evidence type="ECO:0000313" key="2">
    <source>
        <dbReference type="EMBL" id="MPC47500.1"/>
    </source>
</evidence>
<comment type="caution">
    <text evidence="2">The sequence shown here is derived from an EMBL/GenBank/DDBJ whole genome shotgun (WGS) entry which is preliminary data.</text>
</comment>
<gene>
    <name evidence="2" type="ORF">E2C01_041248</name>
</gene>
<accession>A0A5B7FIQ8</accession>
<reference evidence="2 3" key="1">
    <citation type="submission" date="2019-05" db="EMBL/GenBank/DDBJ databases">
        <title>Another draft genome of Portunus trituberculatus and its Hox gene families provides insights of decapod evolution.</title>
        <authorList>
            <person name="Jeong J.-H."/>
            <person name="Song I."/>
            <person name="Kim S."/>
            <person name="Choi T."/>
            <person name="Kim D."/>
            <person name="Ryu S."/>
            <person name="Kim W."/>
        </authorList>
    </citation>
    <scope>NUCLEOTIDE SEQUENCE [LARGE SCALE GENOMIC DNA]</scope>
    <source>
        <tissue evidence="2">Muscle</tissue>
    </source>
</reference>
<proteinExistence type="predicted"/>
<feature type="compositionally biased region" description="Polar residues" evidence="1">
    <location>
        <begin position="1"/>
        <end position="27"/>
    </location>
</feature>
<evidence type="ECO:0000256" key="1">
    <source>
        <dbReference type="SAM" id="MobiDB-lite"/>
    </source>
</evidence>
<dbReference type="Proteomes" id="UP000324222">
    <property type="component" value="Unassembled WGS sequence"/>
</dbReference>
<protein>
    <submittedName>
        <fullName evidence="2">Uncharacterized protein</fullName>
    </submittedName>
</protein>
<keyword evidence="3" id="KW-1185">Reference proteome</keyword>